<reference evidence="2 3" key="1">
    <citation type="submission" date="2024-01" db="EMBL/GenBank/DDBJ databases">
        <title>Genome assemblies of Stephania.</title>
        <authorList>
            <person name="Yang L."/>
        </authorList>
    </citation>
    <scope>NUCLEOTIDE SEQUENCE [LARGE SCALE GENOMIC DNA]</scope>
    <source>
        <strain evidence="2">JXDWG</strain>
        <tissue evidence="2">Leaf</tissue>
    </source>
</reference>
<gene>
    <name evidence="2" type="ORF">Scep_022998</name>
</gene>
<protein>
    <recommendedName>
        <fullName evidence="1">Thioredoxin domain-containing protein</fullName>
    </recommendedName>
</protein>
<accession>A0AAP0I316</accession>
<dbReference type="InterPro" id="IPR010357">
    <property type="entry name" value="TXNDC17_dom"/>
</dbReference>
<proteinExistence type="predicted"/>
<dbReference type="Proteomes" id="UP001419268">
    <property type="component" value="Unassembled WGS sequence"/>
</dbReference>
<dbReference type="Pfam" id="PF06110">
    <property type="entry name" value="TXD17-like_Trx"/>
    <property type="match status" value="1"/>
</dbReference>
<evidence type="ECO:0000313" key="3">
    <source>
        <dbReference type="Proteomes" id="UP001419268"/>
    </source>
</evidence>
<organism evidence="2 3">
    <name type="scientific">Stephania cephalantha</name>
    <dbReference type="NCBI Taxonomy" id="152367"/>
    <lineage>
        <taxon>Eukaryota</taxon>
        <taxon>Viridiplantae</taxon>
        <taxon>Streptophyta</taxon>
        <taxon>Embryophyta</taxon>
        <taxon>Tracheophyta</taxon>
        <taxon>Spermatophyta</taxon>
        <taxon>Magnoliopsida</taxon>
        <taxon>Ranunculales</taxon>
        <taxon>Menispermaceae</taxon>
        <taxon>Menispermoideae</taxon>
        <taxon>Cissampelideae</taxon>
        <taxon>Stephania</taxon>
    </lineage>
</organism>
<keyword evidence="3" id="KW-1185">Reference proteome</keyword>
<feature type="domain" description="Thioredoxin" evidence="1">
    <location>
        <begin position="43"/>
        <end position="73"/>
    </location>
</feature>
<dbReference type="EMBL" id="JBBNAG010000009">
    <property type="protein sequence ID" value="KAK9106154.1"/>
    <property type="molecule type" value="Genomic_DNA"/>
</dbReference>
<evidence type="ECO:0000259" key="1">
    <source>
        <dbReference type="Pfam" id="PF06110"/>
    </source>
</evidence>
<evidence type="ECO:0000313" key="2">
    <source>
        <dbReference type="EMBL" id="KAK9106154.1"/>
    </source>
</evidence>
<name>A0AAP0I316_9MAGN</name>
<dbReference type="AlphaFoldDB" id="A0AAP0I316"/>
<sequence>MGLRWMRKLRKAGIKDEEFSIYSLGRSLHLLCHWQPLSTLIQDCVRAEPVIYKKLEASSADVALLRAYIGADQHGGTPATHGGLIPFLNSQESCALGK</sequence>
<comment type="caution">
    <text evidence="2">The sequence shown here is derived from an EMBL/GenBank/DDBJ whole genome shotgun (WGS) entry which is preliminary data.</text>
</comment>